<sequence>MIGANRFMLMFLLVSPTGLSAQQADVTFFVIGKHASFEQEETGGLQPVDFSFFSEIFLSANGDASDAVLTLPTGARFKYRDLRGVEGGERDNLLLVSGKRRYPSFAELQHDYPDGQYTISFETPGGRVNNASLVFTGNALPEAPRILPRQAGKPVCSVVDPSLPLTVYWSPFVAGTSDSQGILDDLVFVILTDDEGHRVAHSGRPFEGQPYLTYQARSFEIPVGTMEAGRAYRLTVEHAILDDTRFVSDIPAMTTRAVTTGISFKTAANDVDAADCHPANRGEVD</sequence>
<comment type="caution">
    <text evidence="2">The sequence shown here is derived from an EMBL/GenBank/DDBJ whole genome shotgun (WGS) entry which is preliminary data.</text>
</comment>
<organism evidence="2 3">
    <name type="scientific">Elongatibacter sediminis</name>
    <dbReference type="NCBI Taxonomy" id="3119006"/>
    <lineage>
        <taxon>Bacteria</taxon>
        <taxon>Pseudomonadati</taxon>
        <taxon>Pseudomonadota</taxon>
        <taxon>Gammaproteobacteria</taxon>
        <taxon>Chromatiales</taxon>
        <taxon>Wenzhouxiangellaceae</taxon>
        <taxon>Elongatibacter</taxon>
    </lineage>
</organism>
<accession>A0AAW9REM2</accession>
<keyword evidence="1" id="KW-0732">Signal</keyword>
<evidence type="ECO:0000313" key="3">
    <source>
        <dbReference type="Proteomes" id="UP001359886"/>
    </source>
</evidence>
<proteinExistence type="predicted"/>
<dbReference type="Proteomes" id="UP001359886">
    <property type="component" value="Unassembled WGS sequence"/>
</dbReference>
<feature type="signal peptide" evidence="1">
    <location>
        <begin position="1"/>
        <end position="21"/>
    </location>
</feature>
<evidence type="ECO:0000256" key="1">
    <source>
        <dbReference type="SAM" id="SignalP"/>
    </source>
</evidence>
<dbReference type="AlphaFoldDB" id="A0AAW9REM2"/>
<dbReference type="RefSeq" id="WP_354693564.1">
    <property type="nucleotide sequence ID" value="NZ_JAZHOG010000001.1"/>
</dbReference>
<reference evidence="2 3" key="1">
    <citation type="submission" date="2024-02" db="EMBL/GenBank/DDBJ databases">
        <title>A novel Wenzhouxiangellaceae bacterium, isolated from coastal sediments.</title>
        <authorList>
            <person name="Du Z.-J."/>
            <person name="Ye Y.-Q."/>
            <person name="Zhang X.-Y."/>
        </authorList>
    </citation>
    <scope>NUCLEOTIDE SEQUENCE [LARGE SCALE GENOMIC DNA]</scope>
    <source>
        <strain evidence="2 3">CH-27</strain>
    </source>
</reference>
<keyword evidence="3" id="KW-1185">Reference proteome</keyword>
<protein>
    <submittedName>
        <fullName evidence="2">Uncharacterized protein</fullName>
    </submittedName>
</protein>
<dbReference type="EMBL" id="JAZHOG010000001">
    <property type="protein sequence ID" value="MEJ8566241.1"/>
    <property type="molecule type" value="Genomic_DNA"/>
</dbReference>
<evidence type="ECO:0000313" key="2">
    <source>
        <dbReference type="EMBL" id="MEJ8566241.1"/>
    </source>
</evidence>
<gene>
    <name evidence="2" type="ORF">V3330_01280</name>
</gene>
<feature type="chain" id="PRO_5043802055" evidence="1">
    <location>
        <begin position="22"/>
        <end position="285"/>
    </location>
</feature>
<name>A0AAW9REM2_9GAMM</name>